<dbReference type="EMBL" id="JAVHJS010000021">
    <property type="protein sequence ID" value="KAK2823555.1"/>
    <property type="molecule type" value="Genomic_DNA"/>
</dbReference>
<gene>
    <name evidence="1" type="ORF">Q7C36_020155</name>
</gene>
<comment type="caution">
    <text evidence="1">The sequence shown here is derived from an EMBL/GenBank/DDBJ whole genome shotgun (WGS) entry which is preliminary data.</text>
</comment>
<proteinExistence type="predicted"/>
<dbReference type="Proteomes" id="UP001187315">
    <property type="component" value="Unassembled WGS sequence"/>
</dbReference>
<evidence type="ECO:0000313" key="1">
    <source>
        <dbReference type="EMBL" id="KAK2823555.1"/>
    </source>
</evidence>
<evidence type="ECO:0000313" key="2">
    <source>
        <dbReference type="Proteomes" id="UP001187315"/>
    </source>
</evidence>
<organism evidence="1 2">
    <name type="scientific">Tachysurus vachellii</name>
    <name type="common">Darkbarbel catfish</name>
    <name type="synonym">Pelteobagrus vachellii</name>
    <dbReference type="NCBI Taxonomy" id="175792"/>
    <lineage>
        <taxon>Eukaryota</taxon>
        <taxon>Metazoa</taxon>
        <taxon>Chordata</taxon>
        <taxon>Craniata</taxon>
        <taxon>Vertebrata</taxon>
        <taxon>Euteleostomi</taxon>
        <taxon>Actinopterygii</taxon>
        <taxon>Neopterygii</taxon>
        <taxon>Teleostei</taxon>
        <taxon>Ostariophysi</taxon>
        <taxon>Siluriformes</taxon>
        <taxon>Bagridae</taxon>
        <taxon>Tachysurus</taxon>
    </lineage>
</organism>
<dbReference type="AlphaFoldDB" id="A0AA88LT46"/>
<keyword evidence="2" id="KW-1185">Reference proteome</keyword>
<name>A0AA88LT46_TACVA</name>
<sequence>MQKSAAGPQHALRFSGSVESLSLSWSFSVLEEALVGKRAPENSKICAGISCASVGDSLLCALTEKAARDRPCWLLQAV</sequence>
<protein>
    <submittedName>
        <fullName evidence="1">Uncharacterized protein</fullName>
    </submittedName>
</protein>
<reference evidence="1" key="1">
    <citation type="submission" date="2023-08" db="EMBL/GenBank/DDBJ databases">
        <title>Pelteobagrus vachellii genome.</title>
        <authorList>
            <person name="Liu H."/>
        </authorList>
    </citation>
    <scope>NUCLEOTIDE SEQUENCE</scope>
    <source>
        <strain evidence="1">PRFRI_2022a</strain>
        <tissue evidence="1">Muscle</tissue>
    </source>
</reference>
<accession>A0AA88LT46</accession>